<dbReference type="RefSeq" id="XP_002740346.1">
    <property type="nucleotide sequence ID" value="XM_002740300.2"/>
</dbReference>
<keyword evidence="2 4" id="KW-0808">Transferase</keyword>
<keyword evidence="4" id="KW-0479">Metal-binding</keyword>
<feature type="binding site" evidence="4">
    <location>
        <position position="303"/>
    </location>
    <ligand>
        <name>Zn(2+)</name>
        <dbReference type="ChEBI" id="CHEBI:29105"/>
    </ligand>
</feature>
<dbReference type="InterPro" id="IPR017226">
    <property type="entry name" value="BHMT-like"/>
</dbReference>
<evidence type="ECO:0000256" key="1">
    <source>
        <dbReference type="ARBA" id="ARBA00022603"/>
    </source>
</evidence>
<dbReference type="PANTHER" id="PTHR11103">
    <property type="entry name" value="SLR1189 PROTEIN"/>
    <property type="match status" value="1"/>
</dbReference>
<dbReference type="Pfam" id="PF02574">
    <property type="entry name" value="S-methyl_trans"/>
    <property type="match status" value="1"/>
</dbReference>
<keyword evidence="6" id="KW-1185">Reference proteome</keyword>
<dbReference type="Proteomes" id="UP000694865">
    <property type="component" value="Unplaced"/>
</dbReference>
<reference evidence="7" key="1">
    <citation type="submission" date="2025-08" db="UniProtKB">
        <authorList>
            <consortium name="RefSeq"/>
        </authorList>
    </citation>
    <scope>IDENTIFICATION</scope>
    <source>
        <tissue evidence="7">Testes</tissue>
    </source>
</reference>
<dbReference type="PIRSF" id="PIRSF037505">
    <property type="entry name" value="Betaine_HMT"/>
    <property type="match status" value="1"/>
</dbReference>
<dbReference type="Gene3D" id="3.20.20.330">
    <property type="entry name" value="Homocysteine-binding-like domain"/>
    <property type="match status" value="1"/>
</dbReference>
<keyword evidence="4" id="KW-0862">Zinc</keyword>
<proteinExistence type="predicted"/>
<evidence type="ECO:0000256" key="3">
    <source>
        <dbReference type="ARBA" id="ARBA00034478"/>
    </source>
</evidence>
<organism evidence="6 7">
    <name type="scientific">Saccoglossus kowalevskii</name>
    <name type="common">Acorn worm</name>
    <dbReference type="NCBI Taxonomy" id="10224"/>
    <lineage>
        <taxon>Eukaryota</taxon>
        <taxon>Metazoa</taxon>
        <taxon>Hemichordata</taxon>
        <taxon>Enteropneusta</taxon>
        <taxon>Harrimaniidae</taxon>
        <taxon>Saccoglossus</taxon>
    </lineage>
</organism>
<dbReference type="GeneID" id="100376292"/>
<dbReference type="CDD" id="cd00945">
    <property type="entry name" value="Aldolase_Class_I"/>
    <property type="match status" value="1"/>
</dbReference>
<dbReference type="InterPro" id="IPR003726">
    <property type="entry name" value="HCY_dom"/>
</dbReference>
<evidence type="ECO:0000256" key="2">
    <source>
        <dbReference type="ARBA" id="ARBA00022679"/>
    </source>
</evidence>
<feature type="binding site" evidence="4">
    <location>
        <position position="219"/>
    </location>
    <ligand>
        <name>Zn(2+)</name>
        <dbReference type="ChEBI" id="CHEBI:29105"/>
    </ligand>
</feature>
<dbReference type="PROSITE" id="PS50970">
    <property type="entry name" value="HCY"/>
    <property type="match status" value="1"/>
</dbReference>
<evidence type="ECO:0000313" key="7">
    <source>
        <dbReference type="RefSeq" id="XP_002740346.1"/>
    </source>
</evidence>
<sequence>MASKRKGLLERLGDNEFVIAAEGYAFYFERAGYHKSGLGVPEVVLDHPEVVEHAYREFVHAGSDVIVSYTYYGHREKLRLAGREGDIEKLNKTALNLARKVADETNTLVAGDLSNTNIYHPDHPERNDNIKAMMKEQTEWAVECGADMIVAETFTYFGEAMLALEVIKSYGKGLPSVITLAPFIVPTMDGHAITADKLLVSEACKKLQEAGADVVGLNCGRGPKTMLPLLKEIKEVCPGPLAALPVPFRTTSKEPTFFMLTDPLTGKKVFPGDVDIHSCTREDINEFGEECKRLGIQYIGLCCGNRAYYTRALAESLARTPPASQYSLDMSKHYVYGTDAKVKRDVADDSLKLYHTLGEIDHI</sequence>
<gene>
    <name evidence="7" type="primary">LOC100376292</name>
</gene>
<feature type="domain" description="Hcy-binding" evidence="5">
    <location>
        <begin position="6"/>
        <end position="317"/>
    </location>
</feature>
<accession>A0ABM0GYQ5</accession>
<evidence type="ECO:0000256" key="4">
    <source>
        <dbReference type="PROSITE-ProRule" id="PRU00333"/>
    </source>
</evidence>
<name>A0ABM0GYQ5_SACKO</name>
<dbReference type="SUPFAM" id="SSF82282">
    <property type="entry name" value="Homocysteine S-methyltransferase"/>
    <property type="match status" value="1"/>
</dbReference>
<comment type="pathway">
    <text evidence="3">Amino-acid biosynthesis; L-methionine biosynthesis via de novo pathway.</text>
</comment>
<dbReference type="PANTHER" id="PTHR11103:SF18">
    <property type="entry name" value="SLR1189 PROTEIN"/>
    <property type="match status" value="1"/>
</dbReference>
<dbReference type="InterPro" id="IPR036589">
    <property type="entry name" value="HCY_dom_sf"/>
</dbReference>
<evidence type="ECO:0000259" key="5">
    <source>
        <dbReference type="PROSITE" id="PS50970"/>
    </source>
</evidence>
<keyword evidence="1 4" id="KW-0489">Methyltransferase</keyword>
<evidence type="ECO:0000313" key="6">
    <source>
        <dbReference type="Proteomes" id="UP000694865"/>
    </source>
</evidence>
<comment type="cofactor">
    <cofactor evidence="4">
        <name>Zn(2+)</name>
        <dbReference type="ChEBI" id="CHEBI:29105"/>
    </cofactor>
</comment>
<protein>
    <submittedName>
        <fullName evidence="7">Betaine--homocysteine S-methyltransferase 1-like</fullName>
    </submittedName>
</protein>
<feature type="binding site" evidence="4">
    <location>
        <position position="302"/>
    </location>
    <ligand>
        <name>Zn(2+)</name>
        <dbReference type="ChEBI" id="CHEBI:29105"/>
    </ligand>
</feature>